<evidence type="ECO:0000256" key="11">
    <source>
        <dbReference type="ARBA" id="ARBA00022840"/>
    </source>
</evidence>
<accession>S0FR39</accession>
<comment type="catalytic activity">
    <reaction evidence="1 16">
        <text>(R)-pantothenate + ATP = (R)-4'-phosphopantothenate + ADP + H(+)</text>
        <dbReference type="Rhea" id="RHEA:16373"/>
        <dbReference type="ChEBI" id="CHEBI:10986"/>
        <dbReference type="ChEBI" id="CHEBI:15378"/>
        <dbReference type="ChEBI" id="CHEBI:29032"/>
        <dbReference type="ChEBI" id="CHEBI:30616"/>
        <dbReference type="ChEBI" id="CHEBI:456216"/>
        <dbReference type="EC" id="2.7.1.33"/>
    </reaction>
</comment>
<dbReference type="NCBIfam" id="NF009848">
    <property type="entry name" value="PRK13318.1-6"/>
    <property type="match status" value="1"/>
</dbReference>
<dbReference type="GO" id="GO:0005737">
    <property type="term" value="C:cytoplasm"/>
    <property type="evidence" value="ECO:0007669"/>
    <property type="project" value="UniProtKB-SubCell"/>
</dbReference>
<dbReference type="GO" id="GO:0046872">
    <property type="term" value="F:metal ion binding"/>
    <property type="evidence" value="ECO:0007669"/>
    <property type="project" value="UniProtKB-KW"/>
</dbReference>
<name>S0FR39_9BACT</name>
<comment type="cofactor">
    <cofactor evidence="2">
        <name>K(+)</name>
        <dbReference type="ChEBI" id="CHEBI:29103"/>
    </cofactor>
</comment>
<evidence type="ECO:0000256" key="6">
    <source>
        <dbReference type="ARBA" id="ARBA00012102"/>
    </source>
</evidence>
<dbReference type="Pfam" id="PF03309">
    <property type="entry name" value="Pan_kinase"/>
    <property type="match status" value="1"/>
</dbReference>
<keyword evidence="16" id="KW-0479">Metal-binding</keyword>
<comment type="caution">
    <text evidence="17">The sequence shown here is derived from an EMBL/GenBank/DDBJ whole genome shotgun (WGS) entry which is preliminary data.</text>
</comment>
<dbReference type="NCBIfam" id="NF009855">
    <property type="entry name" value="PRK13321.1"/>
    <property type="match status" value="1"/>
</dbReference>
<evidence type="ECO:0000256" key="4">
    <source>
        <dbReference type="ARBA" id="ARBA00005225"/>
    </source>
</evidence>
<dbReference type="GO" id="GO:0005524">
    <property type="term" value="F:ATP binding"/>
    <property type="evidence" value="ECO:0007669"/>
    <property type="project" value="UniProtKB-UniRule"/>
</dbReference>
<keyword evidence="9 16" id="KW-0547">Nucleotide-binding</keyword>
<feature type="binding site" evidence="16">
    <location>
        <position position="187"/>
    </location>
    <ligand>
        <name>substrate</name>
    </ligand>
</feature>
<evidence type="ECO:0000256" key="13">
    <source>
        <dbReference type="ARBA" id="ARBA00022993"/>
    </source>
</evidence>
<dbReference type="PANTHER" id="PTHR34265:SF1">
    <property type="entry name" value="TYPE III PANTOTHENATE KINASE"/>
    <property type="match status" value="1"/>
</dbReference>
<proteinExistence type="inferred from homology"/>
<sequence length="260" mass="28192">MLLVIDVGNTNTVIGVYDDKDQLKENWRIRTVRDNTADEFNILARALFADRGLPLTALSRVVISSVVPSSVGILDGFCRRYLGLTPLWIQPSCVKQRMPILYSNPNEVGADRIVNAVAAYDKYKTGLIIIDFGTATTFDVITPAGEYLGGAICPGVMIASEALFRKASRLPRVEIFSAPEKVIGTDTIGSMQSGIIHGNAAMVDGMVERMRKELPHPLKVIATGGLAPLIADLSTTIETVDQSLTLEGLRIIAGEFNEKT</sequence>
<comment type="similarity">
    <text evidence="14 16">Belongs to the type III pantothenate kinase family.</text>
</comment>
<comment type="cofactor">
    <cofactor evidence="16">
        <name>NH4(+)</name>
        <dbReference type="ChEBI" id="CHEBI:28938"/>
    </cofactor>
    <cofactor evidence="16">
        <name>K(+)</name>
        <dbReference type="ChEBI" id="CHEBI:29103"/>
    </cofactor>
    <text evidence="16">A monovalent cation. Ammonium or potassium.</text>
</comment>
<feature type="active site" description="Proton acceptor" evidence="16">
    <location>
        <position position="111"/>
    </location>
</feature>
<dbReference type="GO" id="GO:0015937">
    <property type="term" value="P:coenzyme A biosynthetic process"/>
    <property type="evidence" value="ECO:0007669"/>
    <property type="project" value="UniProtKB-UniRule"/>
</dbReference>
<feature type="binding site" evidence="16">
    <location>
        <begin position="6"/>
        <end position="13"/>
    </location>
    <ligand>
        <name>ATP</name>
        <dbReference type="ChEBI" id="CHEBI:30616"/>
    </ligand>
</feature>
<evidence type="ECO:0000256" key="1">
    <source>
        <dbReference type="ARBA" id="ARBA00001206"/>
    </source>
</evidence>
<keyword evidence="10 16" id="KW-0418">Kinase</keyword>
<evidence type="ECO:0000256" key="12">
    <source>
        <dbReference type="ARBA" id="ARBA00022958"/>
    </source>
</evidence>
<keyword evidence="7 16" id="KW-0963">Cytoplasm</keyword>
<evidence type="ECO:0000256" key="16">
    <source>
        <dbReference type="HAMAP-Rule" id="MF_01274"/>
    </source>
</evidence>
<evidence type="ECO:0000313" key="17">
    <source>
        <dbReference type="EMBL" id="EMS77558.1"/>
    </source>
</evidence>
<dbReference type="GO" id="GO:0004594">
    <property type="term" value="F:pantothenate kinase activity"/>
    <property type="evidence" value="ECO:0007669"/>
    <property type="project" value="UniProtKB-UniRule"/>
</dbReference>
<keyword evidence="8 16" id="KW-0808">Transferase</keyword>
<keyword evidence="13 16" id="KW-0173">Coenzyme A biosynthesis</keyword>
<keyword evidence="12 16" id="KW-0630">Potassium</keyword>
<dbReference type="AlphaFoldDB" id="S0FR39"/>
<reference evidence="17 18" key="1">
    <citation type="journal article" date="2013" name="Genome Announc.">
        <title>Draft Genome Sequence of Desulfotignum phosphitoxidans DSM 13687 Strain FiPS-3.</title>
        <authorList>
            <person name="Poehlein A."/>
            <person name="Daniel R."/>
            <person name="Simeonova D.D."/>
        </authorList>
    </citation>
    <scope>NUCLEOTIDE SEQUENCE [LARGE SCALE GENOMIC DNA]</scope>
    <source>
        <strain evidence="17 18">DSM 13687</strain>
    </source>
</reference>
<dbReference type="CDD" id="cd24015">
    <property type="entry name" value="ASKHA_NBD_PanK-III"/>
    <property type="match status" value="1"/>
</dbReference>
<feature type="binding site" evidence="16">
    <location>
        <position position="102"/>
    </location>
    <ligand>
        <name>substrate</name>
    </ligand>
</feature>
<keyword evidence="18" id="KW-1185">Reference proteome</keyword>
<dbReference type="EC" id="2.7.1.33" evidence="6 16"/>
<comment type="subunit">
    <text evidence="5 16">Homodimer.</text>
</comment>
<organism evidence="17 18">
    <name type="scientific">Desulfotignum phosphitoxidans DSM 13687</name>
    <dbReference type="NCBI Taxonomy" id="1286635"/>
    <lineage>
        <taxon>Bacteria</taxon>
        <taxon>Pseudomonadati</taxon>
        <taxon>Thermodesulfobacteriota</taxon>
        <taxon>Desulfobacteria</taxon>
        <taxon>Desulfobacterales</taxon>
        <taxon>Desulfobacteraceae</taxon>
        <taxon>Desulfotignum</taxon>
    </lineage>
</organism>
<dbReference type="UniPathway" id="UPA00241">
    <property type="reaction ID" value="UER00352"/>
</dbReference>
<feature type="binding site" evidence="16">
    <location>
        <position position="134"/>
    </location>
    <ligand>
        <name>ATP</name>
        <dbReference type="ChEBI" id="CHEBI:30616"/>
    </ligand>
</feature>
<dbReference type="HAMAP" id="MF_01274">
    <property type="entry name" value="Pantothen_kinase_3"/>
    <property type="match status" value="1"/>
</dbReference>
<evidence type="ECO:0000256" key="9">
    <source>
        <dbReference type="ARBA" id="ARBA00022741"/>
    </source>
</evidence>
<dbReference type="Proteomes" id="UP000014216">
    <property type="component" value="Unassembled WGS sequence"/>
</dbReference>
<evidence type="ECO:0000256" key="10">
    <source>
        <dbReference type="ARBA" id="ARBA00022777"/>
    </source>
</evidence>
<comment type="subcellular location">
    <subcellularLocation>
        <location evidence="3 16">Cytoplasm</location>
    </subcellularLocation>
</comment>
<dbReference type="InterPro" id="IPR043129">
    <property type="entry name" value="ATPase_NBD"/>
</dbReference>
<evidence type="ECO:0000256" key="5">
    <source>
        <dbReference type="ARBA" id="ARBA00011738"/>
    </source>
</evidence>
<dbReference type="SUPFAM" id="SSF53067">
    <property type="entry name" value="Actin-like ATPase domain"/>
    <property type="match status" value="2"/>
</dbReference>
<feature type="binding site" evidence="16">
    <location>
        <begin position="109"/>
        <end position="112"/>
    </location>
    <ligand>
        <name>substrate</name>
    </ligand>
</feature>
<dbReference type="EMBL" id="APJX01000014">
    <property type="protein sequence ID" value="EMS77558.1"/>
    <property type="molecule type" value="Genomic_DNA"/>
</dbReference>
<keyword evidence="11 16" id="KW-0067">ATP-binding</keyword>
<comment type="function">
    <text evidence="16">Catalyzes the phosphorylation of pantothenate (Pan), the first step in CoA biosynthesis.</text>
</comment>
<dbReference type="OrthoDB" id="9804707at2"/>
<evidence type="ECO:0000256" key="3">
    <source>
        <dbReference type="ARBA" id="ARBA00004496"/>
    </source>
</evidence>
<evidence type="ECO:0000256" key="2">
    <source>
        <dbReference type="ARBA" id="ARBA00001958"/>
    </source>
</evidence>
<dbReference type="InterPro" id="IPR004619">
    <property type="entry name" value="Type_III_PanK"/>
</dbReference>
<dbReference type="RefSeq" id="WP_006968455.1">
    <property type="nucleotide sequence ID" value="NZ_APJX01000014.1"/>
</dbReference>
<comment type="pathway">
    <text evidence="4 16">Cofactor biosynthesis; coenzyme A biosynthesis; CoA from (R)-pantothenate: step 1/5.</text>
</comment>
<evidence type="ECO:0000256" key="7">
    <source>
        <dbReference type="ARBA" id="ARBA00022490"/>
    </source>
</evidence>
<dbReference type="Gene3D" id="3.30.420.40">
    <property type="match status" value="2"/>
</dbReference>
<evidence type="ECO:0000256" key="15">
    <source>
        <dbReference type="ARBA" id="ARBA00040883"/>
    </source>
</evidence>
<dbReference type="PATRIC" id="fig|1286635.3.peg.4483"/>
<gene>
    <name evidence="16 17" type="primary">coaX</name>
    <name evidence="17" type="ORF">Dpo_14c00420</name>
</gene>
<evidence type="ECO:0000256" key="8">
    <source>
        <dbReference type="ARBA" id="ARBA00022679"/>
    </source>
</evidence>
<dbReference type="NCBIfam" id="TIGR00671">
    <property type="entry name" value="baf"/>
    <property type="match status" value="1"/>
</dbReference>
<dbReference type="PANTHER" id="PTHR34265">
    <property type="entry name" value="TYPE III PANTOTHENATE KINASE"/>
    <property type="match status" value="1"/>
</dbReference>
<protein>
    <recommendedName>
        <fullName evidence="15 16">Type III pantothenate kinase</fullName>
        <ecNumber evidence="6 16">2.7.1.33</ecNumber>
    </recommendedName>
    <alternativeName>
        <fullName evidence="16">PanK-III</fullName>
    </alternativeName>
    <alternativeName>
        <fullName evidence="16">Pantothenic acid kinase</fullName>
    </alternativeName>
</protein>
<evidence type="ECO:0000313" key="18">
    <source>
        <dbReference type="Proteomes" id="UP000014216"/>
    </source>
</evidence>
<evidence type="ECO:0000256" key="14">
    <source>
        <dbReference type="ARBA" id="ARBA00038036"/>
    </source>
</evidence>
<feature type="binding site" evidence="16">
    <location>
        <position position="131"/>
    </location>
    <ligand>
        <name>K(+)</name>
        <dbReference type="ChEBI" id="CHEBI:29103"/>
    </ligand>
</feature>